<comment type="caution">
    <text evidence="5">The sequence shown here is derived from an EMBL/GenBank/DDBJ whole genome shotgun (WGS) entry which is preliminary data.</text>
</comment>
<evidence type="ECO:0000256" key="3">
    <source>
        <dbReference type="ARBA" id="ARBA00022691"/>
    </source>
</evidence>
<feature type="domain" description="Methyltransferase" evidence="4">
    <location>
        <begin position="62"/>
        <end position="159"/>
    </location>
</feature>
<evidence type="ECO:0000313" key="6">
    <source>
        <dbReference type="Proteomes" id="UP001244427"/>
    </source>
</evidence>
<evidence type="ECO:0000256" key="1">
    <source>
        <dbReference type="ARBA" id="ARBA00022603"/>
    </source>
</evidence>
<dbReference type="NCBIfam" id="NF004851">
    <property type="entry name" value="PRK06202.1"/>
    <property type="match status" value="1"/>
</dbReference>
<dbReference type="EMBL" id="JAUSXV010000001">
    <property type="protein sequence ID" value="MDQ0648814.1"/>
    <property type="molecule type" value="Genomic_DNA"/>
</dbReference>
<accession>A0AAW8F198</accession>
<keyword evidence="6" id="KW-1185">Reference proteome</keyword>
<keyword evidence="1 5" id="KW-0489">Methyltransferase</keyword>
<dbReference type="GO" id="GO:0032259">
    <property type="term" value="P:methylation"/>
    <property type="evidence" value="ECO:0007669"/>
    <property type="project" value="UniProtKB-KW"/>
</dbReference>
<dbReference type="CDD" id="cd02440">
    <property type="entry name" value="AdoMet_MTases"/>
    <property type="match status" value="1"/>
</dbReference>
<dbReference type="PANTHER" id="PTHR43464">
    <property type="entry name" value="METHYLTRANSFERASE"/>
    <property type="match status" value="1"/>
</dbReference>
<dbReference type="Pfam" id="PF13649">
    <property type="entry name" value="Methyltransf_25"/>
    <property type="match status" value="1"/>
</dbReference>
<name>A0AAW8F198_9MICO</name>
<evidence type="ECO:0000313" key="5">
    <source>
        <dbReference type="EMBL" id="MDQ0648814.1"/>
    </source>
</evidence>
<protein>
    <submittedName>
        <fullName evidence="5">2-polyprenyl-3-methyl-5-hydroxy-6-metoxy-1, 4-benzoquinol methylase</fullName>
    </submittedName>
</protein>
<keyword evidence="2" id="KW-0808">Transferase</keyword>
<dbReference type="SUPFAM" id="SSF53335">
    <property type="entry name" value="S-adenosyl-L-methionine-dependent methyltransferases"/>
    <property type="match status" value="1"/>
</dbReference>
<sequence length="238" mass="26036">MSPDLSVRAVAAHELMDDPHADQRMLERTYRRFALINSVVSRPGLLYRRDIRPRARRGRVRILDVGSGGGDLCRMLAARLRRDGLSADITALDADDRATRWASAHDAGAAVRYLCAHTADLVRAGETFDIVLSNHVLHHLGSDELQQLLSETRVLAGDGGLVVHGDIARSRFAYVLFAALTLPLAKNLLAGSFIRDDGLTSIRRSYTAPELAAVAPSGWQVRTGIPSRIELRWGPADA</sequence>
<dbReference type="Proteomes" id="UP001244427">
    <property type="component" value="Unassembled WGS sequence"/>
</dbReference>
<dbReference type="RefSeq" id="WP_307297836.1">
    <property type="nucleotide sequence ID" value="NZ_JAUSXV010000001.1"/>
</dbReference>
<dbReference type="GO" id="GO:0008168">
    <property type="term" value="F:methyltransferase activity"/>
    <property type="evidence" value="ECO:0007669"/>
    <property type="project" value="UniProtKB-KW"/>
</dbReference>
<dbReference type="AlphaFoldDB" id="A0AAW8F198"/>
<reference evidence="5 6" key="1">
    <citation type="submission" date="2023-07" db="EMBL/GenBank/DDBJ databases">
        <title>Comparative genomics of wheat-associated soil bacteria to identify genetic determinants of phenazine resistance.</title>
        <authorList>
            <person name="Mouncey N."/>
        </authorList>
    </citation>
    <scope>NUCLEOTIDE SEQUENCE [LARGE SCALE GENOMIC DNA]</scope>
    <source>
        <strain evidence="5 6">W4I9-1</strain>
    </source>
</reference>
<evidence type="ECO:0000256" key="2">
    <source>
        <dbReference type="ARBA" id="ARBA00022679"/>
    </source>
</evidence>
<dbReference type="PANTHER" id="PTHR43464:SF19">
    <property type="entry name" value="UBIQUINONE BIOSYNTHESIS O-METHYLTRANSFERASE, MITOCHONDRIAL"/>
    <property type="match status" value="1"/>
</dbReference>
<keyword evidence="3" id="KW-0949">S-adenosyl-L-methionine</keyword>
<proteinExistence type="predicted"/>
<organism evidence="5 6">
    <name type="scientific">Microbacterium natoriense</name>
    <dbReference type="NCBI Taxonomy" id="284570"/>
    <lineage>
        <taxon>Bacteria</taxon>
        <taxon>Bacillati</taxon>
        <taxon>Actinomycetota</taxon>
        <taxon>Actinomycetes</taxon>
        <taxon>Micrococcales</taxon>
        <taxon>Microbacteriaceae</taxon>
        <taxon>Microbacterium</taxon>
    </lineage>
</organism>
<dbReference type="Gene3D" id="3.40.50.150">
    <property type="entry name" value="Vaccinia Virus protein VP39"/>
    <property type="match status" value="1"/>
</dbReference>
<evidence type="ECO:0000259" key="4">
    <source>
        <dbReference type="Pfam" id="PF13649"/>
    </source>
</evidence>
<dbReference type="InterPro" id="IPR029063">
    <property type="entry name" value="SAM-dependent_MTases_sf"/>
</dbReference>
<gene>
    <name evidence="5" type="ORF">QFZ53_003010</name>
</gene>
<dbReference type="InterPro" id="IPR041698">
    <property type="entry name" value="Methyltransf_25"/>
</dbReference>